<dbReference type="PANTHER" id="PTHR35567:SF1">
    <property type="entry name" value="CONSERVED FUNGAL PROTEIN (AFU_ORTHOLOGUE AFUA_1G14230)"/>
    <property type="match status" value="1"/>
</dbReference>
<evidence type="ECO:0000313" key="2">
    <source>
        <dbReference type="Proteomes" id="UP000528964"/>
    </source>
</evidence>
<dbReference type="Pfam" id="PF11937">
    <property type="entry name" value="DUF3455"/>
    <property type="match status" value="1"/>
</dbReference>
<sequence length="168" mass="17145">MSASWLAAGGLGLIAIGGLLAAGAPTAADIPAQIAAPGKVEIARLHAEGVQIYECVAGPAGLAWRFREPLATLLQDGKTVGRHFAGPSWELSGDVVVGRVEAQSPGPTAGDIAQLKLAVVRRSGEGSLAQATTIQRLETHGGVFSGICGEPGALHLQPYAAEYVFLRG</sequence>
<protein>
    <recommendedName>
        <fullName evidence="3">DUF3455 domain-containing protein</fullName>
    </recommendedName>
</protein>
<comment type="caution">
    <text evidence="1">The sequence shown here is derived from an EMBL/GenBank/DDBJ whole genome shotgun (WGS) entry which is preliminary data.</text>
</comment>
<name>A0A7W6CX20_9HYPH</name>
<dbReference type="EMBL" id="JACIDR010000001">
    <property type="protein sequence ID" value="MBB3971827.1"/>
    <property type="molecule type" value="Genomic_DNA"/>
</dbReference>
<dbReference type="AlphaFoldDB" id="A0A7W6CX20"/>
<proteinExistence type="predicted"/>
<evidence type="ECO:0008006" key="3">
    <source>
        <dbReference type="Google" id="ProtNLM"/>
    </source>
</evidence>
<accession>A0A7W6CX20</accession>
<keyword evidence="2" id="KW-1185">Reference proteome</keyword>
<dbReference type="InterPro" id="IPR021851">
    <property type="entry name" value="DUF3455"/>
</dbReference>
<organism evidence="1 2">
    <name type="scientific">Hansschlegelia beijingensis</name>
    <dbReference type="NCBI Taxonomy" id="1133344"/>
    <lineage>
        <taxon>Bacteria</taxon>
        <taxon>Pseudomonadati</taxon>
        <taxon>Pseudomonadota</taxon>
        <taxon>Alphaproteobacteria</taxon>
        <taxon>Hyphomicrobiales</taxon>
        <taxon>Methylopilaceae</taxon>
        <taxon>Hansschlegelia</taxon>
    </lineage>
</organism>
<evidence type="ECO:0000313" key="1">
    <source>
        <dbReference type="EMBL" id="MBB3971827.1"/>
    </source>
</evidence>
<dbReference type="RefSeq" id="WP_183393673.1">
    <property type="nucleotide sequence ID" value="NZ_JACIDR010000001.1"/>
</dbReference>
<dbReference type="Proteomes" id="UP000528964">
    <property type="component" value="Unassembled WGS sequence"/>
</dbReference>
<reference evidence="1 2" key="1">
    <citation type="submission" date="2020-08" db="EMBL/GenBank/DDBJ databases">
        <title>Genomic Encyclopedia of Type Strains, Phase IV (KMG-IV): sequencing the most valuable type-strain genomes for metagenomic binning, comparative biology and taxonomic classification.</title>
        <authorList>
            <person name="Goeker M."/>
        </authorList>
    </citation>
    <scope>NUCLEOTIDE SEQUENCE [LARGE SCALE GENOMIC DNA]</scope>
    <source>
        <strain evidence="1 2">DSM 25481</strain>
    </source>
</reference>
<dbReference type="PANTHER" id="PTHR35567">
    <property type="entry name" value="MALATE DEHYDROGENASE (AFU_ORTHOLOGUE AFUA_2G13800)"/>
    <property type="match status" value="1"/>
</dbReference>
<gene>
    <name evidence="1" type="ORF">GGR24_000460</name>
</gene>